<accession>A0A8J2VPG7</accession>
<organism evidence="2 3">
    <name type="scientific">Pullulanibacillus camelliae</name>
    <dbReference type="NCBI Taxonomy" id="1707096"/>
    <lineage>
        <taxon>Bacteria</taxon>
        <taxon>Bacillati</taxon>
        <taxon>Bacillota</taxon>
        <taxon>Bacilli</taxon>
        <taxon>Bacillales</taxon>
        <taxon>Sporolactobacillaceae</taxon>
        <taxon>Pullulanibacillus</taxon>
    </lineage>
</organism>
<evidence type="ECO:0000256" key="1">
    <source>
        <dbReference type="SAM" id="MobiDB-lite"/>
    </source>
</evidence>
<feature type="compositionally biased region" description="Basic and acidic residues" evidence="1">
    <location>
        <begin position="1"/>
        <end position="15"/>
    </location>
</feature>
<sequence length="41" mass="4688">MPKNKQRDEKKRNDVMAKSQQEETAPGYGNKKIEGPDRPST</sequence>
<reference evidence="2" key="1">
    <citation type="journal article" date="2014" name="Int. J. Syst. Evol. Microbiol.">
        <title>Complete genome sequence of Corynebacterium casei LMG S-19264T (=DSM 44701T), isolated from a smear-ripened cheese.</title>
        <authorList>
            <consortium name="US DOE Joint Genome Institute (JGI-PGF)"/>
            <person name="Walter F."/>
            <person name="Albersmeier A."/>
            <person name="Kalinowski J."/>
            <person name="Ruckert C."/>
        </authorList>
    </citation>
    <scope>NUCLEOTIDE SEQUENCE</scope>
    <source>
        <strain evidence="2">CGMCC 1.15371</strain>
    </source>
</reference>
<evidence type="ECO:0000313" key="3">
    <source>
        <dbReference type="Proteomes" id="UP000628775"/>
    </source>
</evidence>
<feature type="region of interest" description="Disordered" evidence="1">
    <location>
        <begin position="1"/>
        <end position="41"/>
    </location>
</feature>
<proteinExistence type="predicted"/>
<dbReference type="RefSeq" id="WP_268237345.1">
    <property type="nucleotide sequence ID" value="NZ_BMIR01000006.1"/>
</dbReference>
<feature type="compositionally biased region" description="Basic and acidic residues" evidence="1">
    <location>
        <begin position="31"/>
        <end position="41"/>
    </location>
</feature>
<dbReference type="EMBL" id="BMIR01000006">
    <property type="protein sequence ID" value="GGE37925.1"/>
    <property type="molecule type" value="Genomic_DNA"/>
</dbReference>
<keyword evidence="3" id="KW-1185">Reference proteome</keyword>
<protein>
    <submittedName>
        <fullName evidence="2">Uncharacterized protein</fullName>
    </submittedName>
</protein>
<dbReference type="Proteomes" id="UP000628775">
    <property type="component" value="Unassembled WGS sequence"/>
</dbReference>
<gene>
    <name evidence="2" type="ORF">GCM10011391_15910</name>
</gene>
<name>A0A8J2VPG7_9BACL</name>
<dbReference type="AlphaFoldDB" id="A0A8J2VPG7"/>
<reference evidence="2" key="2">
    <citation type="submission" date="2020-09" db="EMBL/GenBank/DDBJ databases">
        <authorList>
            <person name="Sun Q."/>
            <person name="Zhou Y."/>
        </authorList>
    </citation>
    <scope>NUCLEOTIDE SEQUENCE</scope>
    <source>
        <strain evidence="2">CGMCC 1.15371</strain>
    </source>
</reference>
<comment type="caution">
    <text evidence="2">The sequence shown here is derived from an EMBL/GenBank/DDBJ whole genome shotgun (WGS) entry which is preliminary data.</text>
</comment>
<evidence type="ECO:0000313" key="2">
    <source>
        <dbReference type="EMBL" id="GGE37925.1"/>
    </source>
</evidence>